<proteinExistence type="predicted"/>
<comment type="caution">
    <text evidence="1">The sequence shown here is derived from an EMBL/GenBank/DDBJ whole genome shotgun (WGS) entry which is preliminary data.</text>
</comment>
<organism evidence="1 2">
    <name type="scientific">Artomyces pyxidatus</name>
    <dbReference type="NCBI Taxonomy" id="48021"/>
    <lineage>
        <taxon>Eukaryota</taxon>
        <taxon>Fungi</taxon>
        <taxon>Dikarya</taxon>
        <taxon>Basidiomycota</taxon>
        <taxon>Agaricomycotina</taxon>
        <taxon>Agaricomycetes</taxon>
        <taxon>Russulales</taxon>
        <taxon>Auriscalpiaceae</taxon>
        <taxon>Artomyces</taxon>
    </lineage>
</organism>
<evidence type="ECO:0000313" key="1">
    <source>
        <dbReference type="EMBL" id="KAI0065982.1"/>
    </source>
</evidence>
<keyword evidence="2" id="KW-1185">Reference proteome</keyword>
<protein>
    <submittedName>
        <fullName evidence="1">Uncharacterized protein</fullName>
    </submittedName>
</protein>
<dbReference type="Proteomes" id="UP000814140">
    <property type="component" value="Unassembled WGS sequence"/>
</dbReference>
<reference evidence="1" key="1">
    <citation type="submission" date="2021-03" db="EMBL/GenBank/DDBJ databases">
        <authorList>
            <consortium name="DOE Joint Genome Institute"/>
            <person name="Ahrendt S."/>
            <person name="Looney B.P."/>
            <person name="Miyauchi S."/>
            <person name="Morin E."/>
            <person name="Drula E."/>
            <person name="Courty P.E."/>
            <person name="Chicoki N."/>
            <person name="Fauchery L."/>
            <person name="Kohler A."/>
            <person name="Kuo A."/>
            <person name="Labutti K."/>
            <person name="Pangilinan J."/>
            <person name="Lipzen A."/>
            <person name="Riley R."/>
            <person name="Andreopoulos W."/>
            <person name="He G."/>
            <person name="Johnson J."/>
            <person name="Barry K.W."/>
            <person name="Grigoriev I.V."/>
            <person name="Nagy L."/>
            <person name="Hibbett D."/>
            <person name="Henrissat B."/>
            <person name="Matheny P.B."/>
            <person name="Labbe J."/>
            <person name="Martin F."/>
        </authorList>
    </citation>
    <scope>NUCLEOTIDE SEQUENCE</scope>
    <source>
        <strain evidence="1">HHB10654</strain>
    </source>
</reference>
<evidence type="ECO:0000313" key="2">
    <source>
        <dbReference type="Proteomes" id="UP000814140"/>
    </source>
</evidence>
<sequence length="463" mass="50167">MLHVPGADSMPPAPHPDIEWARKELSTVTNALARVHERTAATIQTLETENATLRTRVDELEDSSGEIRRLRAENARLMARLAAAAPEREELVRERDASLRKLKNMRKVVRDLLSEGRIGDDFGIGLDDFGDGEESTTTGSGTVRPNATIAQSEVDSDVATEVTVVHASSSQHRPSASLSAQSSATLVGNNHLDSVNNTPTTLGPPFTDSRHQTPAPRHPISQPFPRVLSAANLGGSPVRRPSSRNASLNLSPGMSDGLSVQYEDLQASSSSAPRGKWRIHFAKPPVGTKTIVGPVQFTDLVEKLDLDEETICSLDNLESLPRDSVRLEISGSSAFLYDPVLLETPTAAYVVDWTSSTISRNVSTYIVRASVKHEALHTYMHSTKKGGWFYLGLHKWSISNMKSIWSMLSAQAQKALSVRRSGSASSSNLTRMIDDGELVQLAIELSAAAGPGEIQIAKKLRAS</sequence>
<name>A0ACB8TC30_9AGAM</name>
<gene>
    <name evidence="1" type="ORF">BV25DRAFT_1989044</name>
</gene>
<reference evidence="1" key="2">
    <citation type="journal article" date="2022" name="New Phytol.">
        <title>Evolutionary transition to the ectomycorrhizal habit in the genomes of a hyperdiverse lineage of mushroom-forming fungi.</title>
        <authorList>
            <person name="Looney B."/>
            <person name="Miyauchi S."/>
            <person name="Morin E."/>
            <person name="Drula E."/>
            <person name="Courty P.E."/>
            <person name="Kohler A."/>
            <person name="Kuo A."/>
            <person name="LaButti K."/>
            <person name="Pangilinan J."/>
            <person name="Lipzen A."/>
            <person name="Riley R."/>
            <person name="Andreopoulos W."/>
            <person name="He G."/>
            <person name="Johnson J."/>
            <person name="Nolan M."/>
            <person name="Tritt A."/>
            <person name="Barry K.W."/>
            <person name="Grigoriev I.V."/>
            <person name="Nagy L.G."/>
            <person name="Hibbett D."/>
            <person name="Henrissat B."/>
            <person name="Matheny P.B."/>
            <person name="Labbe J."/>
            <person name="Martin F.M."/>
        </authorList>
    </citation>
    <scope>NUCLEOTIDE SEQUENCE</scope>
    <source>
        <strain evidence="1">HHB10654</strain>
    </source>
</reference>
<accession>A0ACB8TC30</accession>
<dbReference type="EMBL" id="MU277194">
    <property type="protein sequence ID" value="KAI0065982.1"/>
    <property type="molecule type" value="Genomic_DNA"/>
</dbReference>